<organism evidence="1 2">
    <name type="scientific">Gloeophyllum trabeum (strain ATCC 11539 / FP-39264 / Madison 617)</name>
    <name type="common">Brown rot fungus</name>
    <dbReference type="NCBI Taxonomy" id="670483"/>
    <lineage>
        <taxon>Eukaryota</taxon>
        <taxon>Fungi</taxon>
        <taxon>Dikarya</taxon>
        <taxon>Basidiomycota</taxon>
        <taxon>Agaricomycotina</taxon>
        <taxon>Agaricomycetes</taxon>
        <taxon>Gloeophyllales</taxon>
        <taxon>Gloeophyllaceae</taxon>
        <taxon>Gloeophyllum</taxon>
    </lineage>
</organism>
<dbReference type="RefSeq" id="XP_007869724.1">
    <property type="nucleotide sequence ID" value="XM_007871533.1"/>
</dbReference>
<dbReference type="EMBL" id="KB469309">
    <property type="protein sequence ID" value="EPQ51834.1"/>
    <property type="molecule type" value="Genomic_DNA"/>
</dbReference>
<dbReference type="HOGENOM" id="CLU_2454519_0_0_1"/>
<accession>S7RGY7</accession>
<dbReference type="Proteomes" id="UP000030669">
    <property type="component" value="Unassembled WGS sequence"/>
</dbReference>
<dbReference type="KEGG" id="gtr:GLOTRDRAFT_132645"/>
<evidence type="ECO:0000313" key="1">
    <source>
        <dbReference type="EMBL" id="EPQ51834.1"/>
    </source>
</evidence>
<proteinExistence type="predicted"/>
<sequence>MGLDNGEVYNKDVFAEMDATGSIVPIMHLLVGEGVQPWLWSSMSTPSLVYNVHTLTRASAGTTVDTLRNMPYNPRWREMVDRIPKEGPKLVMLRCGAEDAEHTF</sequence>
<reference evidence="1 2" key="1">
    <citation type="journal article" date="2012" name="Science">
        <title>The Paleozoic origin of enzymatic lignin decomposition reconstructed from 31 fungal genomes.</title>
        <authorList>
            <person name="Floudas D."/>
            <person name="Binder M."/>
            <person name="Riley R."/>
            <person name="Barry K."/>
            <person name="Blanchette R.A."/>
            <person name="Henrissat B."/>
            <person name="Martinez A.T."/>
            <person name="Otillar R."/>
            <person name="Spatafora J.W."/>
            <person name="Yadav J.S."/>
            <person name="Aerts A."/>
            <person name="Benoit I."/>
            <person name="Boyd A."/>
            <person name="Carlson A."/>
            <person name="Copeland A."/>
            <person name="Coutinho P.M."/>
            <person name="de Vries R.P."/>
            <person name="Ferreira P."/>
            <person name="Findley K."/>
            <person name="Foster B."/>
            <person name="Gaskell J."/>
            <person name="Glotzer D."/>
            <person name="Gorecki P."/>
            <person name="Heitman J."/>
            <person name="Hesse C."/>
            <person name="Hori C."/>
            <person name="Igarashi K."/>
            <person name="Jurgens J.A."/>
            <person name="Kallen N."/>
            <person name="Kersten P."/>
            <person name="Kohler A."/>
            <person name="Kuees U."/>
            <person name="Kumar T.K.A."/>
            <person name="Kuo A."/>
            <person name="LaButti K."/>
            <person name="Larrondo L.F."/>
            <person name="Lindquist E."/>
            <person name="Ling A."/>
            <person name="Lombard V."/>
            <person name="Lucas S."/>
            <person name="Lundell T."/>
            <person name="Martin R."/>
            <person name="McLaughlin D.J."/>
            <person name="Morgenstern I."/>
            <person name="Morin E."/>
            <person name="Murat C."/>
            <person name="Nagy L.G."/>
            <person name="Nolan M."/>
            <person name="Ohm R.A."/>
            <person name="Patyshakuliyeva A."/>
            <person name="Rokas A."/>
            <person name="Ruiz-Duenas F.J."/>
            <person name="Sabat G."/>
            <person name="Salamov A."/>
            <person name="Samejima M."/>
            <person name="Schmutz J."/>
            <person name="Slot J.C."/>
            <person name="St John F."/>
            <person name="Stenlid J."/>
            <person name="Sun H."/>
            <person name="Sun S."/>
            <person name="Syed K."/>
            <person name="Tsang A."/>
            <person name="Wiebenga A."/>
            <person name="Young D."/>
            <person name="Pisabarro A."/>
            <person name="Eastwood D.C."/>
            <person name="Martin F."/>
            <person name="Cullen D."/>
            <person name="Grigoriev I.V."/>
            <person name="Hibbett D.S."/>
        </authorList>
    </citation>
    <scope>NUCLEOTIDE SEQUENCE [LARGE SCALE GENOMIC DNA]</scope>
    <source>
        <strain evidence="1 2">ATCC 11539</strain>
    </source>
</reference>
<dbReference type="GeneID" id="19302544"/>
<keyword evidence="2" id="KW-1185">Reference proteome</keyword>
<name>S7RGY7_GLOTA</name>
<dbReference type="AlphaFoldDB" id="S7RGY7"/>
<gene>
    <name evidence="1" type="ORF">GLOTRDRAFT_132645</name>
</gene>
<evidence type="ECO:0000313" key="2">
    <source>
        <dbReference type="Proteomes" id="UP000030669"/>
    </source>
</evidence>
<protein>
    <submittedName>
        <fullName evidence="1">Uncharacterized protein</fullName>
    </submittedName>
</protein>